<dbReference type="Proteomes" id="UP000031668">
    <property type="component" value="Unassembled WGS sequence"/>
</dbReference>
<organism evidence="1 2">
    <name type="scientific">Thelohanellus kitauei</name>
    <name type="common">Myxosporean</name>
    <dbReference type="NCBI Taxonomy" id="669202"/>
    <lineage>
        <taxon>Eukaryota</taxon>
        <taxon>Metazoa</taxon>
        <taxon>Cnidaria</taxon>
        <taxon>Myxozoa</taxon>
        <taxon>Myxosporea</taxon>
        <taxon>Bivalvulida</taxon>
        <taxon>Platysporina</taxon>
        <taxon>Myxobolidae</taxon>
        <taxon>Thelohanellus</taxon>
    </lineage>
</organism>
<dbReference type="AlphaFoldDB" id="A0A0C2MRK0"/>
<dbReference type="EMBL" id="JWZT01003383">
    <property type="protein sequence ID" value="KII66910.1"/>
    <property type="molecule type" value="Genomic_DNA"/>
</dbReference>
<protein>
    <submittedName>
        <fullName evidence="1">Uncharacterized protein</fullName>
    </submittedName>
</protein>
<name>A0A0C2MRK0_THEKT</name>
<accession>A0A0C2MRK0</accession>
<reference evidence="1 2" key="1">
    <citation type="journal article" date="2014" name="Genome Biol. Evol.">
        <title>The genome of the myxosporean Thelohanellus kitauei shows adaptations to nutrient acquisition within its fish host.</title>
        <authorList>
            <person name="Yang Y."/>
            <person name="Xiong J."/>
            <person name="Zhou Z."/>
            <person name="Huo F."/>
            <person name="Miao W."/>
            <person name="Ran C."/>
            <person name="Liu Y."/>
            <person name="Zhang J."/>
            <person name="Feng J."/>
            <person name="Wang M."/>
            <person name="Wang M."/>
            <person name="Wang L."/>
            <person name="Yao B."/>
        </authorList>
    </citation>
    <scope>NUCLEOTIDE SEQUENCE [LARGE SCALE GENOMIC DNA]</scope>
    <source>
        <strain evidence="1">Wuqing</strain>
    </source>
</reference>
<proteinExistence type="predicted"/>
<dbReference type="OrthoDB" id="6022061at2759"/>
<gene>
    <name evidence="1" type="ORF">RF11_02290</name>
</gene>
<comment type="caution">
    <text evidence="1">The sequence shown here is derived from an EMBL/GenBank/DDBJ whole genome shotgun (WGS) entry which is preliminary data.</text>
</comment>
<sequence>MEIVRIYEKNNLYSILNHSNLTALSNFLLSFPDISAEEFRTALFVSAYLEPTGKRHEIYDRKIIDEFDKNYKVFIECLDEQNMEDTVNKTLLKIKPLPPGSSPTVNTREACVFIDQLIHKPAFDSSDESEGISYC</sequence>
<evidence type="ECO:0000313" key="2">
    <source>
        <dbReference type="Proteomes" id="UP000031668"/>
    </source>
</evidence>
<keyword evidence="2" id="KW-1185">Reference proteome</keyword>
<evidence type="ECO:0000313" key="1">
    <source>
        <dbReference type="EMBL" id="KII66910.1"/>
    </source>
</evidence>